<evidence type="ECO:0000256" key="3">
    <source>
        <dbReference type="ARBA" id="ARBA00022833"/>
    </source>
</evidence>
<dbReference type="Pfam" id="PF00651">
    <property type="entry name" value="BTB"/>
    <property type="match status" value="1"/>
</dbReference>
<dbReference type="PROSITE" id="PS50135">
    <property type="entry name" value="ZF_ZZ_2"/>
    <property type="match status" value="1"/>
</dbReference>
<evidence type="ECO:0000313" key="7">
    <source>
        <dbReference type="Proteomes" id="UP000320762"/>
    </source>
</evidence>
<accession>A0A550CR02</accession>
<dbReference type="GO" id="GO:0035973">
    <property type="term" value="P:aggrephagy"/>
    <property type="evidence" value="ECO:0007669"/>
    <property type="project" value="TreeGrafter"/>
</dbReference>
<dbReference type="PANTHER" id="PTHR15090">
    <property type="entry name" value="SEQUESTOSOME 1-RELATED"/>
    <property type="match status" value="1"/>
</dbReference>
<dbReference type="OrthoDB" id="3223751at2759"/>
<dbReference type="GO" id="GO:0007032">
    <property type="term" value="P:endosome organization"/>
    <property type="evidence" value="ECO:0007669"/>
    <property type="project" value="TreeGrafter"/>
</dbReference>
<dbReference type="SMART" id="SM00291">
    <property type="entry name" value="ZnF_ZZ"/>
    <property type="match status" value="1"/>
</dbReference>
<dbReference type="STRING" id="97359.A0A550CR02"/>
<evidence type="ECO:0000259" key="5">
    <source>
        <dbReference type="PROSITE" id="PS50135"/>
    </source>
</evidence>
<dbReference type="Pfam" id="PF00569">
    <property type="entry name" value="ZZ"/>
    <property type="match status" value="1"/>
</dbReference>
<dbReference type="GO" id="GO:0000423">
    <property type="term" value="P:mitophagy"/>
    <property type="evidence" value="ECO:0007669"/>
    <property type="project" value="TreeGrafter"/>
</dbReference>
<organism evidence="6 7">
    <name type="scientific">Schizophyllum amplum</name>
    <dbReference type="NCBI Taxonomy" id="97359"/>
    <lineage>
        <taxon>Eukaryota</taxon>
        <taxon>Fungi</taxon>
        <taxon>Dikarya</taxon>
        <taxon>Basidiomycota</taxon>
        <taxon>Agaricomycotina</taxon>
        <taxon>Agaricomycetes</taxon>
        <taxon>Agaricomycetidae</taxon>
        <taxon>Agaricales</taxon>
        <taxon>Schizophyllaceae</taxon>
        <taxon>Schizophyllum</taxon>
    </lineage>
</organism>
<dbReference type="InterPro" id="IPR011333">
    <property type="entry name" value="SKP1/BTB/POZ_sf"/>
</dbReference>
<keyword evidence="7" id="KW-1185">Reference proteome</keyword>
<dbReference type="Proteomes" id="UP000320762">
    <property type="component" value="Unassembled WGS sequence"/>
</dbReference>
<keyword evidence="1" id="KW-0479">Metal-binding</keyword>
<dbReference type="AlphaFoldDB" id="A0A550CR02"/>
<dbReference type="SUPFAM" id="SSF54695">
    <property type="entry name" value="POZ domain"/>
    <property type="match status" value="1"/>
</dbReference>
<keyword evidence="2 4" id="KW-0863">Zinc-finger</keyword>
<dbReference type="InterPro" id="IPR052260">
    <property type="entry name" value="Autophagy_Rcpt_SigReg"/>
</dbReference>
<reference evidence="6 7" key="1">
    <citation type="journal article" date="2019" name="New Phytol.">
        <title>Comparative genomics reveals unique wood-decay strategies and fruiting body development in the Schizophyllaceae.</title>
        <authorList>
            <person name="Almasi E."/>
            <person name="Sahu N."/>
            <person name="Krizsan K."/>
            <person name="Balint B."/>
            <person name="Kovacs G.M."/>
            <person name="Kiss B."/>
            <person name="Cseklye J."/>
            <person name="Drula E."/>
            <person name="Henrissat B."/>
            <person name="Nagy I."/>
            <person name="Chovatia M."/>
            <person name="Adam C."/>
            <person name="LaButti K."/>
            <person name="Lipzen A."/>
            <person name="Riley R."/>
            <person name="Grigoriev I.V."/>
            <person name="Nagy L.G."/>
        </authorList>
    </citation>
    <scope>NUCLEOTIDE SEQUENCE [LARGE SCALE GENOMIC DNA]</scope>
    <source>
        <strain evidence="6 7">NL-1724</strain>
    </source>
</reference>
<gene>
    <name evidence="6" type="ORF">BD626DRAFT_485210</name>
</gene>
<dbReference type="GO" id="GO:0070530">
    <property type="term" value="F:K63-linked polyubiquitin modification-dependent protein binding"/>
    <property type="evidence" value="ECO:0007669"/>
    <property type="project" value="TreeGrafter"/>
</dbReference>
<keyword evidence="3" id="KW-0862">Zinc</keyword>
<proteinExistence type="predicted"/>
<dbReference type="GO" id="GO:0016235">
    <property type="term" value="C:aggresome"/>
    <property type="evidence" value="ECO:0007669"/>
    <property type="project" value="TreeGrafter"/>
</dbReference>
<dbReference type="PANTHER" id="PTHR15090:SF0">
    <property type="entry name" value="SEQUESTOSOME-1"/>
    <property type="match status" value="1"/>
</dbReference>
<dbReference type="GO" id="GO:0044753">
    <property type="term" value="C:amphisome"/>
    <property type="evidence" value="ECO:0007669"/>
    <property type="project" value="TreeGrafter"/>
</dbReference>
<feature type="domain" description="ZZ-type" evidence="5">
    <location>
        <begin position="228"/>
        <end position="282"/>
    </location>
</feature>
<dbReference type="EMBL" id="VDMD01000003">
    <property type="protein sequence ID" value="TRM67226.1"/>
    <property type="molecule type" value="Genomic_DNA"/>
</dbReference>
<dbReference type="InterPro" id="IPR000433">
    <property type="entry name" value="Znf_ZZ"/>
</dbReference>
<evidence type="ECO:0000256" key="1">
    <source>
        <dbReference type="ARBA" id="ARBA00022723"/>
    </source>
</evidence>
<dbReference type="Gene3D" id="3.30.710.10">
    <property type="entry name" value="Potassium Channel Kv1.1, Chain A"/>
    <property type="match status" value="1"/>
</dbReference>
<evidence type="ECO:0000256" key="4">
    <source>
        <dbReference type="PROSITE-ProRule" id="PRU00228"/>
    </source>
</evidence>
<dbReference type="InterPro" id="IPR000210">
    <property type="entry name" value="BTB/POZ_dom"/>
</dbReference>
<comment type="caution">
    <text evidence="6">The sequence shown here is derived from an EMBL/GenBank/DDBJ whole genome shotgun (WGS) entry which is preliminary data.</text>
</comment>
<dbReference type="CDD" id="cd18186">
    <property type="entry name" value="BTB_POZ_ZBTB_KLHL-like"/>
    <property type="match status" value="1"/>
</dbReference>
<dbReference type="GO" id="GO:0005080">
    <property type="term" value="F:protein kinase C binding"/>
    <property type="evidence" value="ECO:0007669"/>
    <property type="project" value="TreeGrafter"/>
</dbReference>
<name>A0A550CR02_9AGAR</name>
<dbReference type="InterPro" id="IPR043145">
    <property type="entry name" value="Znf_ZZ_sf"/>
</dbReference>
<protein>
    <recommendedName>
        <fullName evidence="5">ZZ-type domain-containing protein</fullName>
    </recommendedName>
</protein>
<evidence type="ECO:0000313" key="6">
    <source>
        <dbReference type="EMBL" id="TRM67226.1"/>
    </source>
</evidence>
<sequence>MSTNSEASGSTTQLKRGTIIMEDTGVKVFRVEDTFFTVHTHFLIVHSLVFRDMLLVAQANEGEGASEENPIVLDGIHACDFDLLLRIIYTPCTLTEASPLYTATAEECIGLMTLMDRWQMDDLLTMVRRAMQERKWDAVDKIVLAQGAEMDAAWTSAAYHELVMRTAPPTPADGKRMGWETYGLVRDVREVVANLPSMLRHFLACQRLQECLPAFISPPLPQDFANELHGANCDECGTVIVGPRYKCMHPQCPDYDHCSACEAVANSHPKDHPLLKIKEPVFRVRDVRLEGFPFTEL</sequence>
<dbReference type="CDD" id="cd02340">
    <property type="entry name" value="ZZ_NBR1_like"/>
    <property type="match status" value="1"/>
</dbReference>
<evidence type="ECO:0000256" key="2">
    <source>
        <dbReference type="ARBA" id="ARBA00022771"/>
    </source>
</evidence>
<dbReference type="Gene3D" id="3.30.60.90">
    <property type="match status" value="1"/>
</dbReference>
<dbReference type="SMART" id="SM00225">
    <property type="entry name" value="BTB"/>
    <property type="match status" value="1"/>
</dbReference>
<dbReference type="GO" id="GO:0008270">
    <property type="term" value="F:zinc ion binding"/>
    <property type="evidence" value="ECO:0007669"/>
    <property type="project" value="UniProtKB-KW"/>
</dbReference>
<dbReference type="SUPFAM" id="SSF57850">
    <property type="entry name" value="RING/U-box"/>
    <property type="match status" value="1"/>
</dbReference>